<comment type="caution">
    <text evidence="5">The sequence shown here is derived from an EMBL/GenBank/DDBJ whole genome shotgun (WGS) entry which is preliminary data.</text>
</comment>
<keyword evidence="6" id="KW-1185">Reference proteome</keyword>
<evidence type="ECO:0000313" key="6">
    <source>
        <dbReference type="Proteomes" id="UP001196870"/>
    </source>
</evidence>
<proteinExistence type="inferred from homology"/>
<dbReference type="PIRSF" id="PIRSF016661">
    <property type="entry name" value="BioY"/>
    <property type="match status" value="1"/>
</dbReference>
<feature type="transmembrane region" description="Helical" evidence="3">
    <location>
        <begin position="120"/>
        <end position="141"/>
    </location>
</feature>
<dbReference type="PANTHER" id="PTHR34295:SF1">
    <property type="entry name" value="BIOTIN TRANSPORTER BIOY"/>
    <property type="match status" value="1"/>
</dbReference>
<feature type="transmembrane region" description="Helical" evidence="3">
    <location>
        <begin position="90"/>
        <end position="108"/>
    </location>
</feature>
<feature type="transmembrane region" description="Helical" evidence="3">
    <location>
        <begin position="147"/>
        <end position="172"/>
    </location>
</feature>
<organism evidence="5 6">
    <name type="scientific">Plastoroseomonas hellenica</name>
    <dbReference type="NCBI Taxonomy" id="2687306"/>
    <lineage>
        <taxon>Bacteria</taxon>
        <taxon>Pseudomonadati</taxon>
        <taxon>Pseudomonadota</taxon>
        <taxon>Alphaproteobacteria</taxon>
        <taxon>Acetobacterales</taxon>
        <taxon>Acetobacteraceae</taxon>
        <taxon>Plastoroseomonas</taxon>
    </lineage>
</organism>
<dbReference type="Proteomes" id="UP001196870">
    <property type="component" value="Unassembled WGS sequence"/>
</dbReference>
<keyword evidence="2" id="KW-0813">Transport</keyword>
<dbReference type="PANTHER" id="PTHR34295">
    <property type="entry name" value="BIOTIN TRANSPORTER BIOY"/>
    <property type="match status" value="1"/>
</dbReference>
<dbReference type="Gene3D" id="1.10.1760.20">
    <property type="match status" value="1"/>
</dbReference>
<dbReference type="Pfam" id="PF02632">
    <property type="entry name" value="BioY"/>
    <property type="match status" value="1"/>
</dbReference>
<feature type="transmembrane region" description="Helical" evidence="3">
    <location>
        <begin position="61"/>
        <end position="78"/>
    </location>
</feature>
<evidence type="ECO:0000256" key="4">
    <source>
        <dbReference type="SAM" id="SignalP"/>
    </source>
</evidence>
<keyword evidence="2 3" id="KW-0472">Membrane</keyword>
<evidence type="ECO:0000313" key="5">
    <source>
        <dbReference type="EMBL" id="MBR0662961.1"/>
    </source>
</evidence>
<dbReference type="EMBL" id="JAAGBB010000001">
    <property type="protein sequence ID" value="MBR0662961.1"/>
    <property type="molecule type" value="Genomic_DNA"/>
</dbReference>
<reference evidence="6" key="1">
    <citation type="journal article" date="2021" name="Syst. Appl. Microbiol.">
        <title>Roseomonas hellenica sp. nov., isolated from roots of wild-growing Alkanna tinctoria.</title>
        <authorList>
            <person name="Rat A."/>
            <person name="Naranjo H.D."/>
            <person name="Lebbe L."/>
            <person name="Cnockaert M."/>
            <person name="Krigas N."/>
            <person name="Grigoriadou K."/>
            <person name="Maloupa E."/>
            <person name="Willems A."/>
        </authorList>
    </citation>
    <scope>NUCLEOTIDE SEQUENCE [LARGE SCALE GENOMIC DNA]</scope>
    <source>
        <strain evidence="6">LMG 31523</strain>
    </source>
</reference>
<gene>
    <name evidence="5" type="ORF">GXW71_01210</name>
</gene>
<keyword evidence="4" id="KW-0732">Signal</keyword>
<evidence type="ECO:0000256" key="2">
    <source>
        <dbReference type="PIRNR" id="PIRNR016661"/>
    </source>
</evidence>
<dbReference type="InterPro" id="IPR003784">
    <property type="entry name" value="BioY"/>
</dbReference>
<dbReference type="RefSeq" id="WP_246526176.1">
    <property type="nucleotide sequence ID" value="NZ_JAAGBB010000001.1"/>
</dbReference>
<keyword evidence="3" id="KW-0812">Transmembrane</keyword>
<feature type="signal peptide" evidence="4">
    <location>
        <begin position="1"/>
        <end position="27"/>
    </location>
</feature>
<comment type="subcellular location">
    <subcellularLocation>
        <location evidence="2">Cell membrane</location>
        <topology evidence="2">Multi-pass membrane protein</topology>
    </subcellularLocation>
</comment>
<comment type="similarity">
    <text evidence="1 2">Belongs to the BioY family.</text>
</comment>
<keyword evidence="3" id="KW-1133">Transmembrane helix</keyword>
<accession>A0ABS5ERM7</accession>
<protein>
    <recommendedName>
        <fullName evidence="2">Biotin transporter</fullName>
    </recommendedName>
</protein>
<feature type="transmembrane region" description="Helical" evidence="3">
    <location>
        <begin position="37"/>
        <end position="54"/>
    </location>
</feature>
<evidence type="ECO:0000256" key="1">
    <source>
        <dbReference type="ARBA" id="ARBA00010692"/>
    </source>
</evidence>
<name>A0ABS5ERM7_9PROT</name>
<evidence type="ECO:0000256" key="3">
    <source>
        <dbReference type="SAM" id="Phobius"/>
    </source>
</evidence>
<sequence length="178" mass="18269">MNTITRSTLFRPALLALGGSLAIAASAQIQVPMQPVPMTLQSLVVLLVGVAYGWRLGAATVLLYLAEGLCGLPVFASFRAGPAALMGPTAGFLIGFVPAAALAGWLAARGWARGLWRPAALFAAGHIVLFATGTAWLAWLFGLDRAVAVGLLPFLPGSAVKVALGVALLAGLRGLRRA</sequence>
<feature type="chain" id="PRO_5045993694" description="Biotin transporter" evidence="4">
    <location>
        <begin position="28"/>
        <end position="178"/>
    </location>
</feature>
<keyword evidence="2" id="KW-1003">Cell membrane</keyword>